<evidence type="ECO:0000313" key="3">
    <source>
        <dbReference type="Proteomes" id="UP000593571"/>
    </source>
</evidence>
<organism evidence="2 3">
    <name type="scientific">Rousettus aegyptiacus</name>
    <name type="common">Egyptian fruit bat</name>
    <name type="synonym">Pteropus aegyptiacus</name>
    <dbReference type="NCBI Taxonomy" id="9407"/>
    <lineage>
        <taxon>Eukaryota</taxon>
        <taxon>Metazoa</taxon>
        <taxon>Chordata</taxon>
        <taxon>Craniata</taxon>
        <taxon>Vertebrata</taxon>
        <taxon>Euteleostomi</taxon>
        <taxon>Mammalia</taxon>
        <taxon>Eutheria</taxon>
        <taxon>Laurasiatheria</taxon>
        <taxon>Chiroptera</taxon>
        <taxon>Yinpterochiroptera</taxon>
        <taxon>Pteropodoidea</taxon>
        <taxon>Pteropodidae</taxon>
        <taxon>Rousettinae</taxon>
        <taxon>Rousettus</taxon>
    </lineage>
</organism>
<name>A0A7J8BFA6_ROUAE</name>
<sequence>MPPMPAEDTLVKAGGRWRRKFTFLKSDTCRVPSRSPCSSSDRKGNRRGSRWTDTSSLQHFLNTSLLTDSSRLKVLCWLSSACIGSRPLPHTRCPLRPVPPFSSSPAPHAVPVHTLVTTTHMPGTAHPSSLPERWVLHTFVDSQET</sequence>
<protein>
    <submittedName>
        <fullName evidence="2">Uncharacterized protein</fullName>
    </submittedName>
</protein>
<evidence type="ECO:0000313" key="2">
    <source>
        <dbReference type="EMBL" id="KAF6397169.1"/>
    </source>
</evidence>
<gene>
    <name evidence="2" type="ORF">HJG63_009831</name>
</gene>
<keyword evidence="3" id="KW-1185">Reference proteome</keyword>
<proteinExistence type="predicted"/>
<dbReference type="EMBL" id="JACASE010000017">
    <property type="protein sequence ID" value="KAF6397169.1"/>
    <property type="molecule type" value="Genomic_DNA"/>
</dbReference>
<comment type="caution">
    <text evidence="2">The sequence shown here is derived from an EMBL/GenBank/DDBJ whole genome shotgun (WGS) entry which is preliminary data.</text>
</comment>
<accession>A0A7J8BFA6</accession>
<dbReference type="AlphaFoldDB" id="A0A7J8BFA6"/>
<reference evidence="2 3" key="1">
    <citation type="journal article" date="2020" name="Nature">
        <title>Six reference-quality genomes reveal evolution of bat adaptations.</title>
        <authorList>
            <person name="Jebb D."/>
            <person name="Huang Z."/>
            <person name="Pippel M."/>
            <person name="Hughes G.M."/>
            <person name="Lavrichenko K."/>
            <person name="Devanna P."/>
            <person name="Winkler S."/>
            <person name="Jermiin L.S."/>
            <person name="Skirmuntt E.C."/>
            <person name="Katzourakis A."/>
            <person name="Burkitt-Gray L."/>
            <person name="Ray D.A."/>
            <person name="Sullivan K.A.M."/>
            <person name="Roscito J.G."/>
            <person name="Kirilenko B.M."/>
            <person name="Davalos L.M."/>
            <person name="Corthals A.P."/>
            <person name="Power M.L."/>
            <person name="Jones G."/>
            <person name="Ransome R.D."/>
            <person name="Dechmann D.K.N."/>
            <person name="Locatelli A.G."/>
            <person name="Puechmaille S.J."/>
            <person name="Fedrigo O."/>
            <person name="Jarvis E.D."/>
            <person name="Hiller M."/>
            <person name="Vernes S.C."/>
            <person name="Myers E.W."/>
            <person name="Teeling E.C."/>
        </authorList>
    </citation>
    <scope>NUCLEOTIDE SEQUENCE [LARGE SCALE GENOMIC DNA]</scope>
    <source>
        <strain evidence="2">MRouAeg1</strain>
        <tissue evidence="2">Muscle</tissue>
    </source>
</reference>
<feature type="region of interest" description="Disordered" evidence="1">
    <location>
        <begin position="32"/>
        <end position="53"/>
    </location>
</feature>
<evidence type="ECO:0000256" key="1">
    <source>
        <dbReference type="SAM" id="MobiDB-lite"/>
    </source>
</evidence>
<dbReference type="Proteomes" id="UP000593571">
    <property type="component" value="Unassembled WGS sequence"/>
</dbReference>